<evidence type="ECO:0000256" key="2">
    <source>
        <dbReference type="HAMAP-Rule" id="MF_01940"/>
    </source>
</evidence>
<evidence type="ECO:0000256" key="1">
    <source>
        <dbReference type="ARBA" id="ARBA00022801"/>
    </source>
</evidence>
<dbReference type="Gene3D" id="3.90.1140.10">
    <property type="entry name" value="Cyclic phosphodiesterase"/>
    <property type="match status" value="1"/>
</dbReference>
<proteinExistence type="inferred from homology"/>
<dbReference type="SUPFAM" id="SSF55144">
    <property type="entry name" value="LigT-like"/>
    <property type="match status" value="1"/>
</dbReference>
<feature type="active site" description="Proton acceptor" evidence="2">
    <location>
        <position position="143"/>
    </location>
</feature>
<accession>A0A1G1V1L9</accession>
<dbReference type="PANTHER" id="PTHR35561">
    <property type="entry name" value="RNA 2',3'-CYCLIC PHOSPHODIESTERASE"/>
    <property type="match status" value="1"/>
</dbReference>
<feature type="short sequence motif" description="HXTX 2" evidence="2">
    <location>
        <begin position="143"/>
        <end position="146"/>
    </location>
</feature>
<dbReference type="EC" id="3.1.4.58" evidence="2"/>
<feature type="active site" description="Proton donor" evidence="2">
    <location>
        <position position="55"/>
    </location>
</feature>
<dbReference type="InterPro" id="IPR014051">
    <property type="entry name" value="Phosphoesterase_HXTX"/>
</dbReference>
<comment type="caution">
    <text evidence="4">The sequence shown here is derived from an EMBL/GenBank/DDBJ whole genome shotgun (WGS) entry which is preliminary data.</text>
</comment>
<dbReference type="InterPro" id="IPR004175">
    <property type="entry name" value="RNA_CPDase"/>
</dbReference>
<feature type="domain" description="Phosphoesterase HXTX" evidence="3">
    <location>
        <begin position="22"/>
        <end position="90"/>
    </location>
</feature>
<dbReference type="Proteomes" id="UP000177967">
    <property type="component" value="Unassembled WGS sequence"/>
</dbReference>
<evidence type="ECO:0000313" key="5">
    <source>
        <dbReference type="Proteomes" id="UP000177967"/>
    </source>
</evidence>
<reference evidence="4 5" key="1">
    <citation type="journal article" date="2016" name="Nat. Commun.">
        <title>Thousands of microbial genomes shed light on interconnected biogeochemical processes in an aquifer system.</title>
        <authorList>
            <person name="Anantharaman K."/>
            <person name="Brown C.T."/>
            <person name="Hug L.A."/>
            <person name="Sharon I."/>
            <person name="Castelle C.J."/>
            <person name="Probst A.J."/>
            <person name="Thomas B.C."/>
            <person name="Singh A."/>
            <person name="Wilkins M.J."/>
            <person name="Karaoz U."/>
            <person name="Brodie E.L."/>
            <person name="Williams K.H."/>
            <person name="Hubbard S.S."/>
            <person name="Banfield J.F."/>
        </authorList>
    </citation>
    <scope>NUCLEOTIDE SEQUENCE [LARGE SCALE GENOMIC DNA]</scope>
</reference>
<comment type="catalytic activity">
    <reaction evidence="2">
        <text>a 3'-end 2',3'-cyclophospho-ribonucleotide-RNA + H2O = a 3'-end 2'-phospho-ribonucleotide-RNA + H(+)</text>
        <dbReference type="Rhea" id="RHEA:11828"/>
        <dbReference type="Rhea" id="RHEA-COMP:10464"/>
        <dbReference type="Rhea" id="RHEA-COMP:17353"/>
        <dbReference type="ChEBI" id="CHEBI:15377"/>
        <dbReference type="ChEBI" id="CHEBI:15378"/>
        <dbReference type="ChEBI" id="CHEBI:83064"/>
        <dbReference type="ChEBI" id="CHEBI:173113"/>
        <dbReference type="EC" id="3.1.4.58"/>
    </reaction>
</comment>
<feature type="domain" description="Phosphoesterase HXTX" evidence="3">
    <location>
        <begin position="115"/>
        <end position="155"/>
    </location>
</feature>
<organism evidence="4 5">
    <name type="scientific">Candidatus Blackburnbacteria bacterium RIFCSPHIGHO2_01_FULL_43_15b</name>
    <dbReference type="NCBI Taxonomy" id="1797513"/>
    <lineage>
        <taxon>Bacteria</taxon>
        <taxon>Candidatus Blackburniibacteriota</taxon>
    </lineage>
</organism>
<dbReference type="EMBL" id="MHBW01000013">
    <property type="protein sequence ID" value="OGY09235.1"/>
    <property type="molecule type" value="Genomic_DNA"/>
</dbReference>
<protein>
    <recommendedName>
        <fullName evidence="2">RNA 2',3'-cyclic phosphodiesterase</fullName>
        <shortName evidence="2">RNA 2',3'-CPDase</shortName>
        <ecNumber evidence="2">3.1.4.58</ecNumber>
    </recommendedName>
</protein>
<dbReference type="GO" id="GO:0004113">
    <property type="term" value="F:2',3'-cyclic-nucleotide 3'-phosphodiesterase activity"/>
    <property type="evidence" value="ECO:0007669"/>
    <property type="project" value="InterPro"/>
</dbReference>
<comment type="function">
    <text evidence="2">Hydrolyzes RNA 2',3'-cyclic phosphodiester to an RNA 2'-phosphomonoester.</text>
</comment>
<dbReference type="AlphaFoldDB" id="A0A1G1V1L9"/>
<dbReference type="PANTHER" id="PTHR35561:SF1">
    <property type="entry name" value="RNA 2',3'-CYCLIC PHOSPHODIESTERASE"/>
    <property type="match status" value="1"/>
</dbReference>
<evidence type="ECO:0000313" key="4">
    <source>
        <dbReference type="EMBL" id="OGY09235.1"/>
    </source>
</evidence>
<name>A0A1G1V1L9_9BACT</name>
<dbReference type="Pfam" id="PF02834">
    <property type="entry name" value="LigT_PEase"/>
    <property type="match status" value="2"/>
</dbReference>
<dbReference type="GO" id="GO:0008664">
    <property type="term" value="F:RNA 2',3'-cyclic 3'-phosphodiesterase activity"/>
    <property type="evidence" value="ECO:0007669"/>
    <property type="project" value="UniProtKB-EC"/>
</dbReference>
<gene>
    <name evidence="4" type="ORF">A2782_01805</name>
</gene>
<sequence>MPEKVFKNQRNVSKRARTFIAIPLPAELKDKIAALVARLESQNRSVTWQDPQKTHITLMFLGHIAQERVDAAAKALKETALTFSNFQLKTGNLDYLYTSDEEDNSALHISVVDSEKQLWELYKDLAKRLAAEGFYPPERLNPHITIGRIKKHRDRNIHTQTLDTLVQDKSLVGKTIPVETLNMYERLQQRGGLVRYRLLRSYSLR</sequence>
<keyword evidence="1 2" id="KW-0378">Hydrolase</keyword>
<dbReference type="GO" id="GO:0016874">
    <property type="term" value="F:ligase activity"/>
    <property type="evidence" value="ECO:0007669"/>
    <property type="project" value="UniProtKB-KW"/>
</dbReference>
<feature type="short sequence motif" description="HXTX 1" evidence="2">
    <location>
        <begin position="55"/>
        <end position="58"/>
    </location>
</feature>
<dbReference type="STRING" id="1797513.A2782_01805"/>
<comment type="similarity">
    <text evidence="2">Belongs to the 2H phosphoesterase superfamily. ThpR family.</text>
</comment>
<dbReference type="HAMAP" id="MF_01940">
    <property type="entry name" value="RNA_CPDase"/>
    <property type="match status" value="1"/>
</dbReference>
<keyword evidence="4" id="KW-0436">Ligase</keyword>
<evidence type="ECO:0000259" key="3">
    <source>
        <dbReference type="Pfam" id="PF02834"/>
    </source>
</evidence>
<dbReference type="InterPro" id="IPR009097">
    <property type="entry name" value="Cyclic_Pdiesterase"/>
</dbReference>
<dbReference type="NCBIfam" id="TIGR02258">
    <property type="entry name" value="2_5_ligase"/>
    <property type="match status" value="1"/>
</dbReference>